<comment type="caution">
    <text evidence="1">The sequence shown here is derived from an EMBL/GenBank/DDBJ whole genome shotgun (WGS) entry which is preliminary data.</text>
</comment>
<proteinExistence type="predicted"/>
<protein>
    <submittedName>
        <fullName evidence="1">Uncharacterized protein</fullName>
    </submittedName>
</protein>
<dbReference type="AlphaFoldDB" id="J9BUL2"/>
<gene>
    <name evidence="1" type="ORF">EVA_20633</name>
</gene>
<sequence length="43" mass="4851">MKCSNPSYLILRTGIFMKWDMMNPDNPGSSMPITIQTTHTCTS</sequence>
<evidence type="ECO:0000313" key="1">
    <source>
        <dbReference type="EMBL" id="EJW91260.1"/>
    </source>
</evidence>
<accession>J9BUL2</accession>
<name>J9BUL2_9ZZZZ</name>
<organism evidence="1">
    <name type="scientific">gut metagenome</name>
    <dbReference type="NCBI Taxonomy" id="749906"/>
    <lineage>
        <taxon>unclassified sequences</taxon>
        <taxon>metagenomes</taxon>
        <taxon>organismal metagenomes</taxon>
    </lineage>
</organism>
<dbReference type="EMBL" id="AMCI01008293">
    <property type="protein sequence ID" value="EJW91260.1"/>
    <property type="molecule type" value="Genomic_DNA"/>
</dbReference>
<reference evidence="1" key="1">
    <citation type="journal article" date="2012" name="PLoS ONE">
        <title>Gene sets for utilization of primary and secondary nutrition supplies in the distal gut of endangered iberian lynx.</title>
        <authorList>
            <person name="Alcaide M."/>
            <person name="Messina E."/>
            <person name="Richter M."/>
            <person name="Bargiela R."/>
            <person name="Peplies J."/>
            <person name="Huws S.A."/>
            <person name="Newbold C.J."/>
            <person name="Golyshin P.N."/>
            <person name="Simon M.A."/>
            <person name="Lopez G."/>
            <person name="Yakimov M.M."/>
            <person name="Ferrer M."/>
        </authorList>
    </citation>
    <scope>NUCLEOTIDE SEQUENCE</scope>
</reference>